<dbReference type="RefSeq" id="WP_145096681.1">
    <property type="nucleotide sequence ID" value="NZ_CP036274.1"/>
</dbReference>
<proteinExistence type="predicted"/>
<keyword evidence="1" id="KW-0732">Signal</keyword>
<feature type="chain" id="PRO_5022239833" description="3-keto-alpha-glucoside-1,2-lyase/3-keto-2-hydroxy-glucal hydratase domain-containing protein" evidence="1">
    <location>
        <begin position="27"/>
        <end position="243"/>
    </location>
</feature>
<keyword evidence="4" id="KW-1185">Reference proteome</keyword>
<organism evidence="3 4">
    <name type="scientific">Anatilimnocola aggregata</name>
    <dbReference type="NCBI Taxonomy" id="2528021"/>
    <lineage>
        <taxon>Bacteria</taxon>
        <taxon>Pseudomonadati</taxon>
        <taxon>Planctomycetota</taxon>
        <taxon>Planctomycetia</taxon>
        <taxon>Pirellulales</taxon>
        <taxon>Pirellulaceae</taxon>
        <taxon>Anatilimnocola</taxon>
    </lineage>
</organism>
<reference evidence="3 4" key="1">
    <citation type="submission" date="2019-02" db="EMBL/GenBank/DDBJ databases">
        <title>Deep-cultivation of Planctomycetes and their phenomic and genomic characterization uncovers novel biology.</title>
        <authorList>
            <person name="Wiegand S."/>
            <person name="Jogler M."/>
            <person name="Boedeker C."/>
            <person name="Pinto D."/>
            <person name="Vollmers J."/>
            <person name="Rivas-Marin E."/>
            <person name="Kohn T."/>
            <person name="Peeters S.H."/>
            <person name="Heuer A."/>
            <person name="Rast P."/>
            <person name="Oberbeckmann S."/>
            <person name="Bunk B."/>
            <person name="Jeske O."/>
            <person name="Meyerdierks A."/>
            <person name="Storesund J.E."/>
            <person name="Kallscheuer N."/>
            <person name="Luecker S."/>
            <person name="Lage O.M."/>
            <person name="Pohl T."/>
            <person name="Merkel B.J."/>
            <person name="Hornburger P."/>
            <person name="Mueller R.-W."/>
            <person name="Bruemmer F."/>
            <person name="Labrenz M."/>
            <person name="Spormann A.M."/>
            <person name="Op den Camp H."/>
            <person name="Overmann J."/>
            <person name="Amann R."/>
            <person name="Jetten M.S.M."/>
            <person name="Mascher T."/>
            <person name="Medema M.H."/>
            <person name="Devos D.P."/>
            <person name="Kaster A.-K."/>
            <person name="Ovreas L."/>
            <person name="Rohde M."/>
            <person name="Galperin M.Y."/>
            <person name="Jogler C."/>
        </authorList>
    </citation>
    <scope>NUCLEOTIDE SEQUENCE [LARGE SCALE GENOMIC DNA]</scope>
    <source>
        <strain evidence="3 4">ETA_A8</strain>
    </source>
</reference>
<feature type="signal peptide" evidence="1">
    <location>
        <begin position="1"/>
        <end position="26"/>
    </location>
</feature>
<dbReference type="Gene3D" id="2.60.120.560">
    <property type="entry name" value="Exo-inulinase, domain 1"/>
    <property type="match status" value="1"/>
</dbReference>
<dbReference type="OrthoDB" id="248448at2"/>
<gene>
    <name evidence="3" type="ORF">ETAA8_58810</name>
</gene>
<accession>A0A517YKH8</accession>
<dbReference type="EMBL" id="CP036274">
    <property type="protein sequence ID" value="QDU30733.1"/>
    <property type="molecule type" value="Genomic_DNA"/>
</dbReference>
<evidence type="ECO:0000256" key="1">
    <source>
        <dbReference type="SAM" id="SignalP"/>
    </source>
</evidence>
<dbReference type="Pfam" id="PF06439">
    <property type="entry name" value="3keto-disac_hyd"/>
    <property type="match status" value="1"/>
</dbReference>
<evidence type="ECO:0000259" key="2">
    <source>
        <dbReference type="Pfam" id="PF06439"/>
    </source>
</evidence>
<dbReference type="KEGG" id="aagg:ETAA8_58810"/>
<evidence type="ECO:0000313" key="4">
    <source>
        <dbReference type="Proteomes" id="UP000315017"/>
    </source>
</evidence>
<evidence type="ECO:0000313" key="3">
    <source>
        <dbReference type="EMBL" id="QDU30733.1"/>
    </source>
</evidence>
<dbReference type="AlphaFoldDB" id="A0A517YKH8"/>
<name>A0A517YKH8_9BACT</name>
<dbReference type="GO" id="GO:0016787">
    <property type="term" value="F:hydrolase activity"/>
    <property type="evidence" value="ECO:0007669"/>
    <property type="project" value="InterPro"/>
</dbReference>
<protein>
    <recommendedName>
        <fullName evidence="2">3-keto-alpha-glucoside-1,2-lyase/3-keto-2-hydroxy-glucal hydratase domain-containing protein</fullName>
    </recommendedName>
</protein>
<dbReference type="Proteomes" id="UP000315017">
    <property type="component" value="Chromosome"/>
</dbReference>
<feature type="domain" description="3-keto-alpha-glucoside-1,2-lyase/3-keto-2-hydroxy-glucal hydratase" evidence="2">
    <location>
        <begin position="34"/>
        <end position="240"/>
    </location>
</feature>
<sequence precursor="true">MLLASWIRMLAAALLIASSSIGGVMAQDALPKATIDGTSGPGWVALGEADFKNVNCADDTWSWKDGVAHCTGKPVGVIRTEKQYKNFELVVQWQHLKSAGNSGVFVWAIPESLEGLKPNSLPQGVEVQVLDHGYTENYEKATGKKADWFSTNGDVFPVGKVKMKPFPPTSPNGQRSFPTKNLSKGINEWNHYYIRAINGEVRLWVNGEEVSGGTDITPSSGFLCLESEGSPVEFKGIKIRELP</sequence>
<dbReference type="InterPro" id="IPR010496">
    <property type="entry name" value="AL/BT2_dom"/>
</dbReference>